<evidence type="ECO:0000256" key="1">
    <source>
        <dbReference type="ARBA" id="ARBA00022679"/>
    </source>
</evidence>
<keyword evidence="4" id="KW-0067">ATP-binding</keyword>
<keyword evidence="3" id="KW-0418">Kinase</keyword>
<dbReference type="CDD" id="cd14014">
    <property type="entry name" value="STKc_PknB_like"/>
    <property type="match status" value="1"/>
</dbReference>
<dbReference type="Pfam" id="PF00069">
    <property type="entry name" value="Pkinase"/>
    <property type="match status" value="1"/>
</dbReference>
<dbReference type="InterPro" id="IPR008271">
    <property type="entry name" value="Ser/Thr_kinase_AS"/>
</dbReference>
<dbReference type="Proteomes" id="UP001234178">
    <property type="component" value="Unassembled WGS sequence"/>
</dbReference>
<evidence type="ECO:0000256" key="2">
    <source>
        <dbReference type="ARBA" id="ARBA00022741"/>
    </source>
</evidence>
<gene>
    <name evidence="7" type="ORF">OUZ56_032497</name>
</gene>
<dbReference type="PROSITE" id="PS50011">
    <property type="entry name" value="PROTEIN_KINASE_DOM"/>
    <property type="match status" value="1"/>
</dbReference>
<feature type="domain" description="Protein kinase" evidence="6">
    <location>
        <begin position="1"/>
        <end position="251"/>
    </location>
</feature>
<sequence length="539" mass="56212">MGAVYEADHEALGRKVAVKVLSPELSMRQEAVERFRREALAAARLGHPNIIQIQDFRAEEGAAAFLVMELLQGETLAQRIDRLGTLSDGALRDIAHQVLDALTAAHAAGIVHRDIKPENLFLTPVGTGDVVKVLDFGVAKLESDQRITREGMLVGSPLYMAPEQAYGSSVDARADLYSLGATLYHARTGVPPFDADTLPRILVLLKEAPLIPVTVRIPDADPAFAAWLERALAKRPDERFASAAAMRDALLALPAFREPVARWECSAFRRAPRRAPEGLDRAAAVDPRAGTLVSPAGGTVPMAPIARNPQIAVVQPVSGQASSFTPLPVVPPPASSLPQTLRQGEAPKSSSSVLFVLLAILLGGAGTAGTWAYLQSTDHAPPAPSSSTAPQPLKPTAGTSTGKVAAKAPEAPRSEDAGTRDARDAGGIVLSTGGATGKVVCRFNHAEPTYKDARDAEATLQAAAGSFGACAASACGSASSPKSAYYDLQIRSTGAVASVKPSGDPCPAFDACLTSPLRSLAFPSPDSPGVVRIVCVSSN</sequence>
<feature type="compositionally biased region" description="Basic and acidic residues" evidence="5">
    <location>
        <begin position="410"/>
        <end position="424"/>
    </location>
</feature>
<evidence type="ECO:0000259" key="6">
    <source>
        <dbReference type="PROSITE" id="PS50011"/>
    </source>
</evidence>
<keyword evidence="8" id="KW-1185">Reference proteome</keyword>
<name>A0ABR0B925_9CRUS</name>
<evidence type="ECO:0000256" key="4">
    <source>
        <dbReference type="ARBA" id="ARBA00022840"/>
    </source>
</evidence>
<dbReference type="Gene3D" id="1.10.510.10">
    <property type="entry name" value="Transferase(Phosphotransferase) domain 1"/>
    <property type="match status" value="1"/>
</dbReference>
<dbReference type="Gene3D" id="3.30.200.20">
    <property type="entry name" value="Phosphorylase Kinase, domain 1"/>
    <property type="match status" value="1"/>
</dbReference>
<accession>A0ABR0B925</accession>
<dbReference type="PANTHER" id="PTHR43289:SF6">
    <property type="entry name" value="SERINE_THREONINE-PROTEIN KINASE NEKL-3"/>
    <property type="match status" value="1"/>
</dbReference>
<protein>
    <recommendedName>
        <fullName evidence="6">Protein kinase domain-containing protein</fullName>
    </recommendedName>
</protein>
<dbReference type="EMBL" id="JAOYFB010000041">
    <property type="protein sequence ID" value="KAK4045089.1"/>
    <property type="molecule type" value="Genomic_DNA"/>
</dbReference>
<feature type="region of interest" description="Disordered" evidence="5">
    <location>
        <begin position="322"/>
        <end position="344"/>
    </location>
</feature>
<proteinExistence type="predicted"/>
<evidence type="ECO:0000313" key="8">
    <source>
        <dbReference type="Proteomes" id="UP001234178"/>
    </source>
</evidence>
<dbReference type="SMART" id="SM00220">
    <property type="entry name" value="S_TKc"/>
    <property type="match status" value="1"/>
</dbReference>
<reference evidence="7 8" key="1">
    <citation type="journal article" date="2023" name="Nucleic Acids Res.">
        <title>The hologenome of Daphnia magna reveals possible DNA methylation and microbiome-mediated evolution of the host genome.</title>
        <authorList>
            <person name="Chaturvedi A."/>
            <person name="Li X."/>
            <person name="Dhandapani V."/>
            <person name="Marshall H."/>
            <person name="Kissane S."/>
            <person name="Cuenca-Cambronero M."/>
            <person name="Asole G."/>
            <person name="Calvet F."/>
            <person name="Ruiz-Romero M."/>
            <person name="Marangio P."/>
            <person name="Guigo R."/>
            <person name="Rago D."/>
            <person name="Mirbahai L."/>
            <person name="Eastwood N."/>
            <person name="Colbourne J.K."/>
            <person name="Zhou J."/>
            <person name="Mallon E."/>
            <person name="Orsini L."/>
        </authorList>
    </citation>
    <scope>NUCLEOTIDE SEQUENCE [LARGE SCALE GENOMIC DNA]</scope>
    <source>
        <strain evidence="7">LRV0_1</strain>
    </source>
</reference>
<dbReference type="PANTHER" id="PTHR43289">
    <property type="entry name" value="MITOGEN-ACTIVATED PROTEIN KINASE KINASE KINASE 20-RELATED"/>
    <property type="match status" value="1"/>
</dbReference>
<keyword evidence="1" id="KW-0808">Transferase</keyword>
<dbReference type="InterPro" id="IPR011009">
    <property type="entry name" value="Kinase-like_dom_sf"/>
</dbReference>
<dbReference type="InterPro" id="IPR000719">
    <property type="entry name" value="Prot_kinase_dom"/>
</dbReference>
<organism evidence="7 8">
    <name type="scientific">Daphnia magna</name>
    <dbReference type="NCBI Taxonomy" id="35525"/>
    <lineage>
        <taxon>Eukaryota</taxon>
        <taxon>Metazoa</taxon>
        <taxon>Ecdysozoa</taxon>
        <taxon>Arthropoda</taxon>
        <taxon>Crustacea</taxon>
        <taxon>Branchiopoda</taxon>
        <taxon>Diplostraca</taxon>
        <taxon>Cladocera</taxon>
        <taxon>Anomopoda</taxon>
        <taxon>Daphniidae</taxon>
        <taxon>Daphnia</taxon>
    </lineage>
</organism>
<evidence type="ECO:0000256" key="3">
    <source>
        <dbReference type="ARBA" id="ARBA00022777"/>
    </source>
</evidence>
<feature type="region of interest" description="Disordered" evidence="5">
    <location>
        <begin position="378"/>
        <end position="429"/>
    </location>
</feature>
<dbReference type="PROSITE" id="PS00108">
    <property type="entry name" value="PROTEIN_KINASE_ST"/>
    <property type="match status" value="1"/>
</dbReference>
<evidence type="ECO:0000313" key="7">
    <source>
        <dbReference type="EMBL" id="KAK4045089.1"/>
    </source>
</evidence>
<dbReference type="SUPFAM" id="SSF56112">
    <property type="entry name" value="Protein kinase-like (PK-like)"/>
    <property type="match status" value="1"/>
</dbReference>
<comment type="caution">
    <text evidence="7">The sequence shown here is derived from an EMBL/GenBank/DDBJ whole genome shotgun (WGS) entry which is preliminary data.</text>
</comment>
<evidence type="ECO:0000256" key="5">
    <source>
        <dbReference type="SAM" id="MobiDB-lite"/>
    </source>
</evidence>
<keyword evidence="2" id="KW-0547">Nucleotide-binding</keyword>